<dbReference type="AlphaFoldDB" id="A0A644YNF0"/>
<reference evidence="2" key="1">
    <citation type="submission" date="2019-08" db="EMBL/GenBank/DDBJ databases">
        <authorList>
            <person name="Kucharzyk K."/>
            <person name="Murdoch R.W."/>
            <person name="Higgins S."/>
            <person name="Loffler F."/>
        </authorList>
    </citation>
    <scope>NUCLEOTIDE SEQUENCE</scope>
</reference>
<evidence type="ECO:0000256" key="1">
    <source>
        <dbReference type="SAM" id="MobiDB-lite"/>
    </source>
</evidence>
<gene>
    <name evidence="2" type="ORF">SDC9_75941</name>
</gene>
<protein>
    <submittedName>
        <fullName evidence="2">Uncharacterized protein</fullName>
    </submittedName>
</protein>
<sequence>MQRSTFIELDIQEATISVAVAIGERGGEVPIGEQCRTAPIMPVGWWRSWRRAAVSCVSAMKLGRTATGCTGNSSRWGSRAAGPRRSRRPRRAR</sequence>
<organism evidence="2">
    <name type="scientific">bioreactor metagenome</name>
    <dbReference type="NCBI Taxonomy" id="1076179"/>
    <lineage>
        <taxon>unclassified sequences</taxon>
        <taxon>metagenomes</taxon>
        <taxon>ecological metagenomes</taxon>
    </lineage>
</organism>
<name>A0A644YNF0_9ZZZZ</name>
<accession>A0A644YNF0</accession>
<dbReference type="EMBL" id="VSSQ01005501">
    <property type="protein sequence ID" value="MPM29401.1"/>
    <property type="molecule type" value="Genomic_DNA"/>
</dbReference>
<proteinExistence type="predicted"/>
<comment type="caution">
    <text evidence="2">The sequence shown here is derived from an EMBL/GenBank/DDBJ whole genome shotgun (WGS) entry which is preliminary data.</text>
</comment>
<feature type="compositionally biased region" description="Basic residues" evidence="1">
    <location>
        <begin position="82"/>
        <end position="93"/>
    </location>
</feature>
<evidence type="ECO:0000313" key="2">
    <source>
        <dbReference type="EMBL" id="MPM29401.1"/>
    </source>
</evidence>
<feature type="region of interest" description="Disordered" evidence="1">
    <location>
        <begin position="67"/>
        <end position="93"/>
    </location>
</feature>